<keyword evidence="1" id="KW-1133">Transmembrane helix</keyword>
<dbReference type="OrthoDB" id="10569565at2759"/>
<feature type="transmembrane region" description="Helical" evidence="1">
    <location>
        <begin position="101"/>
        <end position="121"/>
    </location>
</feature>
<keyword evidence="3" id="KW-1185">Reference proteome</keyword>
<evidence type="ECO:0000313" key="2">
    <source>
        <dbReference type="EMBL" id="GBN15504.1"/>
    </source>
</evidence>
<dbReference type="Proteomes" id="UP000499080">
    <property type="component" value="Unassembled WGS sequence"/>
</dbReference>
<organism evidence="2 3">
    <name type="scientific">Araneus ventricosus</name>
    <name type="common">Orbweaver spider</name>
    <name type="synonym">Epeira ventricosa</name>
    <dbReference type="NCBI Taxonomy" id="182803"/>
    <lineage>
        <taxon>Eukaryota</taxon>
        <taxon>Metazoa</taxon>
        <taxon>Ecdysozoa</taxon>
        <taxon>Arthropoda</taxon>
        <taxon>Chelicerata</taxon>
        <taxon>Arachnida</taxon>
        <taxon>Araneae</taxon>
        <taxon>Araneomorphae</taxon>
        <taxon>Entelegynae</taxon>
        <taxon>Araneoidea</taxon>
        <taxon>Araneidae</taxon>
        <taxon>Araneus</taxon>
    </lineage>
</organism>
<protein>
    <submittedName>
        <fullName evidence="2">Uncharacterized protein</fullName>
    </submittedName>
</protein>
<keyword evidence="1" id="KW-0472">Membrane</keyword>
<evidence type="ECO:0000256" key="1">
    <source>
        <dbReference type="SAM" id="Phobius"/>
    </source>
</evidence>
<name>A0A4Y2LLW0_ARAVE</name>
<gene>
    <name evidence="2" type="ORF">AVEN_207672_1</name>
</gene>
<comment type="caution">
    <text evidence="2">The sequence shown here is derived from an EMBL/GenBank/DDBJ whole genome shotgun (WGS) entry which is preliminary data.</text>
</comment>
<sequence>MASAIIWKIYLPPPSISALIPFLEEDFPISHVNTAAASIMLPLRKPPLCVAGFCPDCPLPEPPFNLLVQGIKILVLEKRPGGGRAPEGVETDDIKGKFSKALFLIVWFGGGGGACPCFVINQD</sequence>
<proteinExistence type="predicted"/>
<dbReference type="AlphaFoldDB" id="A0A4Y2LLW0"/>
<reference evidence="2 3" key="1">
    <citation type="journal article" date="2019" name="Sci. Rep.">
        <title>Orb-weaving spider Araneus ventricosus genome elucidates the spidroin gene catalogue.</title>
        <authorList>
            <person name="Kono N."/>
            <person name="Nakamura H."/>
            <person name="Ohtoshi R."/>
            <person name="Moran D.A.P."/>
            <person name="Shinohara A."/>
            <person name="Yoshida Y."/>
            <person name="Fujiwara M."/>
            <person name="Mori M."/>
            <person name="Tomita M."/>
            <person name="Arakawa K."/>
        </authorList>
    </citation>
    <scope>NUCLEOTIDE SEQUENCE [LARGE SCALE GENOMIC DNA]</scope>
</reference>
<dbReference type="EMBL" id="BGPR01006033">
    <property type="protein sequence ID" value="GBN15504.1"/>
    <property type="molecule type" value="Genomic_DNA"/>
</dbReference>
<evidence type="ECO:0000313" key="3">
    <source>
        <dbReference type="Proteomes" id="UP000499080"/>
    </source>
</evidence>
<keyword evidence="1" id="KW-0812">Transmembrane</keyword>
<accession>A0A4Y2LLW0</accession>